<evidence type="ECO:0000256" key="2">
    <source>
        <dbReference type="ARBA" id="ARBA00022448"/>
    </source>
</evidence>
<comment type="similarity">
    <text evidence="10">Belongs to the mitochondrial carrier (TC 2.A.29) family.</text>
</comment>
<evidence type="ECO:0000256" key="11">
    <source>
        <dbReference type="SAM" id="Phobius"/>
    </source>
</evidence>
<dbReference type="SUPFAM" id="SSF103506">
    <property type="entry name" value="Mitochondrial carrier"/>
    <property type="match status" value="1"/>
</dbReference>
<dbReference type="InterPro" id="IPR002067">
    <property type="entry name" value="MCP"/>
</dbReference>
<dbReference type="EMBL" id="CP115611">
    <property type="protein sequence ID" value="WBW73024.1"/>
    <property type="molecule type" value="Genomic_DNA"/>
</dbReference>
<keyword evidence="6 11" id="KW-1133">Transmembrane helix</keyword>
<keyword evidence="2 10" id="KW-0813">Transport</keyword>
<evidence type="ECO:0000256" key="4">
    <source>
        <dbReference type="ARBA" id="ARBA00022737"/>
    </source>
</evidence>
<reference evidence="12 13" key="1">
    <citation type="journal article" date="2023" name="G3 (Bethesda)">
        <title>A high-quality reference genome for the fission yeast Schizosaccharomyces osmophilus.</title>
        <authorList>
            <person name="Jia G.S."/>
            <person name="Zhang W.C."/>
            <person name="Liang Y."/>
            <person name="Liu X.H."/>
            <person name="Rhind N."/>
            <person name="Pidoux A."/>
            <person name="Brysch-Herzberg M."/>
            <person name="Du L.L."/>
        </authorList>
    </citation>
    <scope>NUCLEOTIDE SEQUENCE [LARGE SCALE GENOMIC DNA]</scope>
    <source>
        <strain evidence="12 13">CBS 15793</strain>
    </source>
</reference>
<feature type="repeat" description="Solcar" evidence="9">
    <location>
        <begin position="113"/>
        <end position="211"/>
    </location>
</feature>
<keyword evidence="3 9" id="KW-0812">Transmembrane</keyword>
<dbReference type="Proteomes" id="UP001212411">
    <property type="component" value="Chromosome 1"/>
</dbReference>
<sequence length="312" mass="34789">MEKDHTLLTANESPRFLKSVFVSVLSGGTGASLSRTVTSPLERMKIIFQVQSNNEYNSIFSTVSKIWKREGILGFFRGNGTNCLRAFPYGAVQFATYSGLKQLTLQASCRNDLNNYERLIFGAISGAASVVSTYPLDIARTRLSIQTAGLVKNSMIDGCNTHSLNLMSTLRTIYRNEGGIAAFYSGLPATLLNVVPYVSIVFFTYEWCKEYMFSGRDLSVLEKLSLGGFSGFVAQTFAFPADVLRRRFQVNRIPGIGYHYSSIPDAMVKIYSKEGLFGFFRGYFSNLLKIIPVMSITWYTFETINKTTAVTI</sequence>
<evidence type="ECO:0000256" key="5">
    <source>
        <dbReference type="ARBA" id="ARBA00022792"/>
    </source>
</evidence>
<keyword evidence="5" id="KW-0999">Mitochondrion inner membrane</keyword>
<dbReference type="InterPro" id="IPR018108">
    <property type="entry name" value="MCP_transmembrane"/>
</dbReference>
<feature type="transmembrane region" description="Helical" evidence="11">
    <location>
        <begin position="181"/>
        <end position="205"/>
    </location>
</feature>
<keyword evidence="4" id="KW-0677">Repeat</keyword>
<comment type="subcellular location">
    <subcellularLocation>
        <location evidence="1">Mitochondrion inner membrane</location>
        <topology evidence="1">Multi-pass membrane protein</topology>
    </subcellularLocation>
</comment>
<dbReference type="PROSITE" id="PS50920">
    <property type="entry name" value="SOLCAR"/>
    <property type="match status" value="3"/>
</dbReference>
<accession>A0AAF0AWM4</accession>
<dbReference type="PRINTS" id="PR00926">
    <property type="entry name" value="MITOCARRIER"/>
</dbReference>
<evidence type="ECO:0000256" key="6">
    <source>
        <dbReference type="ARBA" id="ARBA00022989"/>
    </source>
</evidence>
<dbReference type="Pfam" id="PF00153">
    <property type="entry name" value="Mito_carr"/>
    <property type="match status" value="3"/>
</dbReference>
<dbReference type="RefSeq" id="XP_056037267.1">
    <property type="nucleotide sequence ID" value="XM_056180675.1"/>
</dbReference>
<evidence type="ECO:0000256" key="7">
    <source>
        <dbReference type="ARBA" id="ARBA00023128"/>
    </source>
</evidence>
<gene>
    <name evidence="12" type="primary">mrx21</name>
    <name evidence="12" type="ORF">SOMG_01882</name>
</gene>
<evidence type="ECO:0000256" key="10">
    <source>
        <dbReference type="RuleBase" id="RU000488"/>
    </source>
</evidence>
<name>A0AAF0AWM4_9SCHI</name>
<dbReference type="GeneID" id="80875364"/>
<proteinExistence type="inferred from homology"/>
<keyword evidence="13" id="KW-1185">Reference proteome</keyword>
<keyword evidence="8 9" id="KW-0472">Membrane</keyword>
<evidence type="ECO:0000313" key="12">
    <source>
        <dbReference type="EMBL" id="WBW73024.1"/>
    </source>
</evidence>
<evidence type="ECO:0000256" key="8">
    <source>
        <dbReference type="ARBA" id="ARBA00023136"/>
    </source>
</evidence>
<dbReference type="GO" id="GO:0055085">
    <property type="term" value="P:transmembrane transport"/>
    <property type="evidence" value="ECO:0007669"/>
    <property type="project" value="InterPro"/>
</dbReference>
<evidence type="ECO:0000256" key="3">
    <source>
        <dbReference type="ARBA" id="ARBA00022692"/>
    </source>
</evidence>
<dbReference type="AlphaFoldDB" id="A0AAF0AWM4"/>
<protein>
    <submittedName>
        <fullName evidence="12">Mitochondrial carrier, 3'-phosphoadenosine 5'-phosphosulfate/ 5'-adenylyl sulfate Mrx21</fullName>
    </submittedName>
</protein>
<dbReference type="GO" id="GO:0005743">
    <property type="term" value="C:mitochondrial inner membrane"/>
    <property type="evidence" value="ECO:0007669"/>
    <property type="project" value="UniProtKB-SubCell"/>
</dbReference>
<evidence type="ECO:0000313" key="13">
    <source>
        <dbReference type="Proteomes" id="UP001212411"/>
    </source>
</evidence>
<feature type="repeat" description="Solcar" evidence="9">
    <location>
        <begin position="218"/>
        <end position="307"/>
    </location>
</feature>
<evidence type="ECO:0000256" key="1">
    <source>
        <dbReference type="ARBA" id="ARBA00004448"/>
    </source>
</evidence>
<dbReference type="InterPro" id="IPR023395">
    <property type="entry name" value="MCP_dom_sf"/>
</dbReference>
<dbReference type="PANTHER" id="PTHR24089">
    <property type="entry name" value="SOLUTE CARRIER FAMILY 25"/>
    <property type="match status" value="1"/>
</dbReference>
<evidence type="ECO:0000256" key="9">
    <source>
        <dbReference type="PROSITE-ProRule" id="PRU00282"/>
    </source>
</evidence>
<dbReference type="Gene3D" id="1.50.40.10">
    <property type="entry name" value="Mitochondrial carrier domain"/>
    <property type="match status" value="1"/>
</dbReference>
<keyword evidence="7" id="KW-0496">Mitochondrion</keyword>
<feature type="repeat" description="Solcar" evidence="9">
    <location>
        <begin position="18"/>
        <end position="103"/>
    </location>
</feature>
<dbReference type="KEGG" id="som:SOMG_01882"/>
<organism evidence="12 13">
    <name type="scientific">Schizosaccharomyces osmophilus</name>
    <dbReference type="NCBI Taxonomy" id="2545709"/>
    <lineage>
        <taxon>Eukaryota</taxon>
        <taxon>Fungi</taxon>
        <taxon>Dikarya</taxon>
        <taxon>Ascomycota</taxon>
        <taxon>Taphrinomycotina</taxon>
        <taxon>Schizosaccharomycetes</taxon>
        <taxon>Schizosaccharomycetales</taxon>
        <taxon>Schizosaccharomycetaceae</taxon>
        <taxon>Schizosaccharomyces</taxon>
    </lineage>
</organism>